<protein>
    <submittedName>
        <fullName evidence="1">Uncharacterized protein</fullName>
    </submittedName>
</protein>
<sequence length="336" mass="38330">MLNNAIRYDLDESHGPAAYEQLTLDQQLYDAPGIQPVVPKINDLQDLLVPNEVALFDKVRNHLDTLSKTNRESYESTRRQFVKGLTDEHLQIFEEFWTARFHQYSNTDRFLGRIADSFSMTTEMARTIAEVLGLPKCPEKTSGPQEIGSFQSVIFIDGTENLIDPLSRYYSKSVYRASNAEAWDEYLFDYGWLMPDALDPADVRYVLREYPMPTHRKAMLLQVRDSELDAFASSMEWPNQYQLCAAPVRDLLAHKRHDRLTRIIVKSAQALYTHQAIPLQVIAERIGVTASMLYTLGENFGEGWKIPSASTIHHVIDHVNVIHMANGGVIRRTAGL</sequence>
<evidence type="ECO:0000313" key="2">
    <source>
        <dbReference type="Proteomes" id="UP000193100"/>
    </source>
</evidence>
<dbReference type="GeneID" id="77258199"/>
<dbReference type="AlphaFoldDB" id="A0A1W6KFX8"/>
<reference evidence="1 2" key="1">
    <citation type="submission" date="2017-04" db="EMBL/GenBank/DDBJ databases">
        <title>Genome Sequence of Marinobacter salarius strain SMR5 Isolated from a culture of the Diatom Skeletonema marinoi.</title>
        <authorList>
            <person name="Topel M."/>
            <person name="Pinder M.I.M."/>
            <person name="Johansson O.N."/>
            <person name="Kourtchenko O."/>
            <person name="Godhe A."/>
            <person name="Clarke A.K."/>
        </authorList>
    </citation>
    <scope>NUCLEOTIDE SEQUENCE [LARGE SCALE GENOMIC DNA]</scope>
    <source>
        <strain evidence="1 2">SMR5</strain>
        <plasmid evidence="2">Plasmid psmr5</plasmid>
    </source>
</reference>
<organism evidence="1 2">
    <name type="scientific">Marinobacter salarius</name>
    <dbReference type="NCBI Taxonomy" id="1420917"/>
    <lineage>
        <taxon>Bacteria</taxon>
        <taxon>Pseudomonadati</taxon>
        <taxon>Pseudomonadota</taxon>
        <taxon>Gammaproteobacteria</taxon>
        <taxon>Pseudomonadales</taxon>
        <taxon>Marinobacteraceae</taxon>
        <taxon>Marinobacter</taxon>
    </lineage>
</organism>
<evidence type="ECO:0000313" key="1">
    <source>
        <dbReference type="EMBL" id="ARM86324.1"/>
    </source>
</evidence>
<dbReference type="RefSeq" id="WP_085682273.1">
    <property type="nucleotide sequence ID" value="NZ_CP020932.1"/>
</dbReference>
<dbReference type="Proteomes" id="UP000193100">
    <property type="component" value="Plasmid pSMR5"/>
</dbReference>
<gene>
    <name evidence="1" type="ORF">MARSALSMR5_04307</name>
</gene>
<geneLocation type="plasmid" evidence="2">
    <name>psmr5</name>
</geneLocation>
<keyword evidence="1" id="KW-0614">Plasmid</keyword>
<proteinExistence type="predicted"/>
<name>A0A1W6KFX8_9GAMM</name>
<accession>A0A1W6KFX8</accession>
<dbReference type="EMBL" id="CP020932">
    <property type="protein sequence ID" value="ARM86324.1"/>
    <property type="molecule type" value="Genomic_DNA"/>
</dbReference>